<dbReference type="Gene3D" id="3.10.690.10">
    <property type="entry name" value="Bifunctional nuclease domain"/>
    <property type="match status" value="1"/>
</dbReference>
<comment type="caution">
    <text evidence="2">The sequence shown here is derived from an EMBL/GenBank/DDBJ whole genome shotgun (WGS) entry which is preliminary data.</text>
</comment>
<evidence type="ECO:0000313" key="7">
    <source>
        <dbReference type="Proteomes" id="UP000318661"/>
    </source>
</evidence>
<dbReference type="EMBL" id="VBAL01000112">
    <property type="protein sequence ID" value="TMJ00695.1"/>
    <property type="molecule type" value="Genomic_DNA"/>
</dbReference>
<accession>A0A537IMV3</accession>
<dbReference type="InterPro" id="IPR003729">
    <property type="entry name" value="Bi_nuclease_dom"/>
</dbReference>
<dbReference type="EMBL" id="VBAP01000084">
    <property type="protein sequence ID" value="TMI72678.1"/>
    <property type="molecule type" value="Genomic_DNA"/>
</dbReference>
<dbReference type="GO" id="GO:0004518">
    <property type="term" value="F:nuclease activity"/>
    <property type="evidence" value="ECO:0007669"/>
    <property type="project" value="InterPro"/>
</dbReference>
<dbReference type="AlphaFoldDB" id="A0A537IMV3"/>
<reference evidence="6 7" key="1">
    <citation type="journal article" date="2019" name="Nat. Microbiol.">
        <title>Mediterranean grassland soil C-N compound turnover is dependent on rainfall and depth, and is mediated by genomically divergent microorganisms.</title>
        <authorList>
            <person name="Diamond S."/>
            <person name="Andeer P.F."/>
            <person name="Li Z."/>
            <person name="Crits-Christoph A."/>
            <person name="Burstein D."/>
            <person name="Anantharaman K."/>
            <person name="Lane K.R."/>
            <person name="Thomas B.C."/>
            <person name="Pan C."/>
            <person name="Northen T.R."/>
            <person name="Banfield J.F."/>
        </authorList>
    </citation>
    <scope>NUCLEOTIDE SEQUENCE [LARGE SCALE GENOMIC DNA]</scope>
    <source>
        <strain evidence="5">NP_1</strain>
        <strain evidence="4">NP_2</strain>
        <strain evidence="3">NP_4</strain>
        <strain evidence="2">NP_8</strain>
    </source>
</reference>
<evidence type="ECO:0000313" key="4">
    <source>
        <dbReference type="EMBL" id="TMJ07562.1"/>
    </source>
</evidence>
<evidence type="ECO:0000259" key="1">
    <source>
        <dbReference type="PROSITE" id="PS51658"/>
    </source>
</evidence>
<proteinExistence type="predicted"/>
<dbReference type="Proteomes" id="UP000315217">
    <property type="component" value="Unassembled WGS sequence"/>
</dbReference>
<name>A0A537IMV3_9BACT</name>
<evidence type="ECO:0000313" key="2">
    <source>
        <dbReference type="EMBL" id="TMI72678.1"/>
    </source>
</evidence>
<gene>
    <name evidence="5" type="ORF">E6G98_12490</name>
    <name evidence="4" type="ORF">E6G99_06345</name>
    <name evidence="3" type="ORF">E6H01_08940</name>
    <name evidence="2" type="ORF">E6H05_10885</name>
</gene>
<dbReference type="PANTHER" id="PTHR15160:SF1">
    <property type="entry name" value="VON HIPPEL-LINDAU DISEASE TUMOR SUPPRESSOR"/>
    <property type="match status" value="1"/>
</dbReference>
<dbReference type="Proteomes" id="UP000318661">
    <property type="component" value="Unassembled WGS sequence"/>
</dbReference>
<sequence>MVHMKVRGVALDQQMNPVVLLVDQAETMALPIWIGQAEATAIAMQLQGVKPPRPMTHDLLRSVLKSLSASVTRIVVTDVKDSTYFAEIHIATNGTPLVIDSRPSDAIALALRSEAPIFVTPQVAEQAITLKKPLDEEMEEFKKFLEKVKPSDFKGTVH</sequence>
<dbReference type="Proteomes" id="UP000318834">
    <property type="component" value="Unassembled WGS sequence"/>
</dbReference>
<evidence type="ECO:0000313" key="5">
    <source>
        <dbReference type="EMBL" id="TMJ08215.1"/>
    </source>
</evidence>
<dbReference type="SUPFAM" id="SSF103256">
    <property type="entry name" value="Hypothetical protein TM0160"/>
    <property type="match status" value="1"/>
</dbReference>
<evidence type="ECO:0000313" key="8">
    <source>
        <dbReference type="Proteomes" id="UP000318834"/>
    </source>
</evidence>
<dbReference type="PANTHER" id="PTHR15160">
    <property type="entry name" value="VON HIPPEL-LINDAU PROTEIN"/>
    <property type="match status" value="1"/>
</dbReference>
<dbReference type="PROSITE" id="PS51658">
    <property type="entry name" value="BFN"/>
    <property type="match status" value="1"/>
</dbReference>
<evidence type="ECO:0000313" key="3">
    <source>
        <dbReference type="EMBL" id="TMJ00695.1"/>
    </source>
</evidence>
<dbReference type="Pfam" id="PF02577">
    <property type="entry name" value="BFN_dom"/>
    <property type="match status" value="1"/>
</dbReference>
<dbReference type="Proteomes" id="UP000319353">
    <property type="component" value="Unassembled WGS sequence"/>
</dbReference>
<feature type="domain" description="BFN" evidence="1">
    <location>
        <begin position="1"/>
        <end position="131"/>
    </location>
</feature>
<dbReference type="EMBL" id="VBAI01000207">
    <property type="protein sequence ID" value="TMJ08215.1"/>
    <property type="molecule type" value="Genomic_DNA"/>
</dbReference>
<dbReference type="EMBL" id="VBAJ01000167">
    <property type="protein sequence ID" value="TMJ07562.1"/>
    <property type="molecule type" value="Genomic_DNA"/>
</dbReference>
<organism evidence="2 8">
    <name type="scientific">Candidatus Segetimicrobium genomatis</name>
    <dbReference type="NCBI Taxonomy" id="2569760"/>
    <lineage>
        <taxon>Bacteria</taxon>
        <taxon>Bacillati</taxon>
        <taxon>Candidatus Sysuimicrobiota</taxon>
        <taxon>Candidatus Sysuimicrobiia</taxon>
        <taxon>Candidatus Sysuimicrobiales</taxon>
        <taxon>Candidatus Segetimicrobiaceae</taxon>
        <taxon>Candidatus Segetimicrobium</taxon>
    </lineage>
</organism>
<evidence type="ECO:0000313" key="6">
    <source>
        <dbReference type="Proteomes" id="UP000315217"/>
    </source>
</evidence>
<dbReference type="InterPro" id="IPR036104">
    <property type="entry name" value="BFN_sf"/>
</dbReference>
<protein>
    <submittedName>
        <fullName evidence="2">Bifunctional nuclease family protein</fullName>
    </submittedName>
</protein>